<dbReference type="InterPro" id="IPR027640">
    <property type="entry name" value="Kinesin-like_fam"/>
</dbReference>
<dbReference type="SUPFAM" id="SSF52540">
    <property type="entry name" value="P-loop containing nucleoside triphosphate hydrolases"/>
    <property type="match status" value="1"/>
</dbReference>
<reference evidence="11 12" key="1">
    <citation type="submission" date="2016-06" db="EMBL/GenBank/DDBJ databases">
        <title>The Draft Genome Sequence and Annotation of the Desert Woodrat Neotoma lepida.</title>
        <authorList>
            <person name="Campbell M."/>
            <person name="Oakeson K.F."/>
            <person name="Yandell M."/>
            <person name="Halpert J.R."/>
            <person name="Dearing D."/>
        </authorList>
    </citation>
    <scope>NUCLEOTIDE SEQUENCE [LARGE SCALE GENOMIC DNA]</scope>
    <source>
        <strain evidence="11">417</strain>
        <tissue evidence="11">Liver</tissue>
    </source>
</reference>
<keyword evidence="5 9" id="KW-0067">ATP-binding</keyword>
<dbReference type="STRING" id="56216.A0A1A6HD65"/>
<dbReference type="InterPro" id="IPR027417">
    <property type="entry name" value="P-loop_NTPase"/>
</dbReference>
<dbReference type="InterPro" id="IPR001752">
    <property type="entry name" value="Kinesin_motor_dom"/>
</dbReference>
<evidence type="ECO:0000256" key="8">
    <source>
        <dbReference type="ARBA" id="ARBA00023212"/>
    </source>
</evidence>
<feature type="non-terminal residue" evidence="11">
    <location>
        <position position="115"/>
    </location>
</feature>
<evidence type="ECO:0000256" key="7">
    <source>
        <dbReference type="ARBA" id="ARBA00023175"/>
    </source>
</evidence>
<evidence type="ECO:0000259" key="10">
    <source>
        <dbReference type="PROSITE" id="PS50067"/>
    </source>
</evidence>
<sequence length="115" mass="12914">MRTVYYFTVKFSWQSELSSDLVLPGMRFCDDFILDENLQVSPSFGDSSMSVLVSHPGAMHQGKPYVFDRVLPPNTTQEQVYNACAKQIVKDVLEGYNGTIFAYGQTSSGKTHTME</sequence>
<evidence type="ECO:0000313" key="12">
    <source>
        <dbReference type="Proteomes" id="UP000092124"/>
    </source>
</evidence>
<evidence type="ECO:0000313" key="11">
    <source>
        <dbReference type="EMBL" id="OBS75855.1"/>
    </source>
</evidence>
<evidence type="ECO:0000256" key="9">
    <source>
        <dbReference type="PROSITE-ProRule" id="PRU00283"/>
    </source>
</evidence>
<keyword evidence="12" id="KW-1185">Reference proteome</keyword>
<dbReference type="PROSITE" id="PS50067">
    <property type="entry name" value="KINESIN_MOTOR_2"/>
    <property type="match status" value="1"/>
</dbReference>
<dbReference type="GO" id="GO:0005874">
    <property type="term" value="C:microtubule"/>
    <property type="evidence" value="ECO:0007669"/>
    <property type="project" value="UniProtKB-KW"/>
</dbReference>
<keyword evidence="7 9" id="KW-0505">Motor protein</keyword>
<dbReference type="Pfam" id="PF00225">
    <property type="entry name" value="Kinesin"/>
    <property type="match status" value="1"/>
</dbReference>
<gene>
    <name evidence="11" type="ORF">A6R68_17693</name>
</gene>
<dbReference type="PANTHER" id="PTHR47968:SF36">
    <property type="entry name" value="KINESIN HEAVY CHAIN ISOFORM X1"/>
    <property type="match status" value="1"/>
</dbReference>
<keyword evidence="2" id="KW-0963">Cytoplasm</keyword>
<dbReference type="Proteomes" id="UP000092124">
    <property type="component" value="Unassembled WGS sequence"/>
</dbReference>
<feature type="binding site" evidence="9">
    <location>
        <begin position="104"/>
        <end position="111"/>
    </location>
    <ligand>
        <name>ATP</name>
        <dbReference type="ChEBI" id="CHEBI:30616"/>
    </ligand>
</feature>
<evidence type="ECO:0000256" key="1">
    <source>
        <dbReference type="ARBA" id="ARBA00004245"/>
    </source>
</evidence>
<dbReference type="InterPro" id="IPR036961">
    <property type="entry name" value="Kinesin_motor_dom_sf"/>
</dbReference>
<comment type="caution">
    <text evidence="11">The sequence shown here is derived from an EMBL/GenBank/DDBJ whole genome shotgun (WGS) entry which is preliminary data.</text>
</comment>
<dbReference type="OrthoDB" id="9802624at2759"/>
<evidence type="ECO:0000256" key="5">
    <source>
        <dbReference type="ARBA" id="ARBA00022840"/>
    </source>
</evidence>
<accession>A0A1A6HD65</accession>
<proteinExistence type="inferred from homology"/>
<evidence type="ECO:0000256" key="6">
    <source>
        <dbReference type="ARBA" id="ARBA00023054"/>
    </source>
</evidence>
<keyword evidence="3" id="KW-0493">Microtubule</keyword>
<feature type="domain" description="Kinesin motor" evidence="10">
    <location>
        <begin position="37"/>
        <end position="115"/>
    </location>
</feature>
<dbReference type="GO" id="GO:0005524">
    <property type="term" value="F:ATP binding"/>
    <property type="evidence" value="ECO:0007669"/>
    <property type="project" value="UniProtKB-UniRule"/>
</dbReference>
<dbReference type="AlphaFoldDB" id="A0A1A6HD65"/>
<dbReference type="GO" id="GO:0008017">
    <property type="term" value="F:microtubule binding"/>
    <property type="evidence" value="ECO:0007669"/>
    <property type="project" value="InterPro"/>
</dbReference>
<comment type="similarity">
    <text evidence="9">Belongs to the TRAFAC class myosin-kinesin ATPase superfamily. Kinesin family.</text>
</comment>
<evidence type="ECO:0000256" key="3">
    <source>
        <dbReference type="ARBA" id="ARBA00022701"/>
    </source>
</evidence>
<keyword evidence="8" id="KW-0206">Cytoskeleton</keyword>
<organism evidence="11 12">
    <name type="scientific">Neotoma lepida</name>
    <name type="common">Desert woodrat</name>
    <dbReference type="NCBI Taxonomy" id="56216"/>
    <lineage>
        <taxon>Eukaryota</taxon>
        <taxon>Metazoa</taxon>
        <taxon>Chordata</taxon>
        <taxon>Craniata</taxon>
        <taxon>Vertebrata</taxon>
        <taxon>Euteleostomi</taxon>
        <taxon>Mammalia</taxon>
        <taxon>Eutheria</taxon>
        <taxon>Euarchontoglires</taxon>
        <taxon>Glires</taxon>
        <taxon>Rodentia</taxon>
        <taxon>Myomorpha</taxon>
        <taxon>Muroidea</taxon>
        <taxon>Cricetidae</taxon>
        <taxon>Neotominae</taxon>
        <taxon>Neotoma</taxon>
    </lineage>
</organism>
<keyword evidence="6" id="KW-0175">Coiled coil</keyword>
<name>A0A1A6HD65_NEOLE</name>
<evidence type="ECO:0000256" key="4">
    <source>
        <dbReference type="ARBA" id="ARBA00022741"/>
    </source>
</evidence>
<dbReference type="PANTHER" id="PTHR47968">
    <property type="entry name" value="CENTROMERE PROTEIN E"/>
    <property type="match status" value="1"/>
</dbReference>
<protein>
    <recommendedName>
        <fullName evidence="10">Kinesin motor domain-containing protein</fullName>
    </recommendedName>
</protein>
<comment type="subcellular location">
    <subcellularLocation>
        <location evidence="1">Cytoplasm</location>
        <location evidence="1">Cytoskeleton</location>
    </subcellularLocation>
</comment>
<dbReference type="Gene3D" id="3.40.850.10">
    <property type="entry name" value="Kinesin motor domain"/>
    <property type="match status" value="1"/>
</dbReference>
<dbReference type="GO" id="GO:0003777">
    <property type="term" value="F:microtubule motor activity"/>
    <property type="evidence" value="ECO:0007669"/>
    <property type="project" value="InterPro"/>
</dbReference>
<evidence type="ECO:0000256" key="2">
    <source>
        <dbReference type="ARBA" id="ARBA00022490"/>
    </source>
</evidence>
<dbReference type="GO" id="GO:0007018">
    <property type="term" value="P:microtubule-based movement"/>
    <property type="evidence" value="ECO:0007669"/>
    <property type="project" value="InterPro"/>
</dbReference>
<dbReference type="EMBL" id="LZPO01035255">
    <property type="protein sequence ID" value="OBS75855.1"/>
    <property type="molecule type" value="Genomic_DNA"/>
</dbReference>
<keyword evidence="4 9" id="KW-0547">Nucleotide-binding</keyword>